<comment type="caution">
    <text evidence="1">The sequence shown here is derived from an EMBL/GenBank/DDBJ whole genome shotgun (WGS) entry which is preliminary data.</text>
</comment>
<dbReference type="Proteomes" id="UP001139035">
    <property type="component" value="Unassembled WGS sequence"/>
</dbReference>
<sequence>MADRDPLSDDDRKPVLTRDQVYDLLRAHYDALMGVQGGDDFAETVLEARRQTDRRLLRLMTMYDEVRSGRVSEIHGVDFGDLMKRPT</sequence>
<accession>A0A9X1P2C0</accession>
<proteinExistence type="predicted"/>
<evidence type="ECO:0000313" key="2">
    <source>
        <dbReference type="Proteomes" id="UP001139035"/>
    </source>
</evidence>
<dbReference type="AlphaFoldDB" id="A0A9X1P2C0"/>
<evidence type="ECO:0000313" key="1">
    <source>
        <dbReference type="EMBL" id="MCE7028474.1"/>
    </source>
</evidence>
<dbReference type="EMBL" id="JAJUWU010000009">
    <property type="protein sequence ID" value="MCE7028474.1"/>
    <property type="molecule type" value="Genomic_DNA"/>
</dbReference>
<organism evidence="1 2">
    <name type="scientific">Jiella avicenniae</name>
    <dbReference type="NCBI Taxonomy" id="2907202"/>
    <lineage>
        <taxon>Bacteria</taxon>
        <taxon>Pseudomonadati</taxon>
        <taxon>Pseudomonadota</taxon>
        <taxon>Alphaproteobacteria</taxon>
        <taxon>Hyphomicrobiales</taxon>
        <taxon>Aurantimonadaceae</taxon>
        <taxon>Jiella</taxon>
    </lineage>
</organism>
<dbReference type="RefSeq" id="WP_233719632.1">
    <property type="nucleotide sequence ID" value="NZ_JAJUWU010000009.1"/>
</dbReference>
<keyword evidence="2" id="KW-1185">Reference proteome</keyword>
<protein>
    <submittedName>
        <fullName evidence="1">Uncharacterized protein</fullName>
    </submittedName>
</protein>
<reference evidence="1" key="1">
    <citation type="submission" date="2022-01" db="EMBL/GenBank/DDBJ databases">
        <title>Jiella avicenniae sp. nov., a novel endophytic bacterium isolated from bark of Avicennia marina.</title>
        <authorList>
            <person name="Tuo L."/>
        </authorList>
    </citation>
    <scope>NUCLEOTIDE SEQUENCE</scope>
    <source>
        <strain evidence="1">CBK1P-4</strain>
    </source>
</reference>
<name>A0A9X1P2C0_9HYPH</name>
<gene>
    <name evidence="1" type="ORF">LZD57_10780</name>
</gene>